<keyword evidence="1" id="KW-1133">Transmembrane helix</keyword>
<feature type="transmembrane region" description="Helical" evidence="1">
    <location>
        <begin position="45"/>
        <end position="65"/>
    </location>
</feature>
<dbReference type="Proteomes" id="UP000276443">
    <property type="component" value="Unassembled WGS sequence"/>
</dbReference>
<evidence type="ECO:0000313" key="2">
    <source>
        <dbReference type="EMBL" id="RPF54163.1"/>
    </source>
</evidence>
<proteinExistence type="predicted"/>
<gene>
    <name evidence="2" type="ORF">EDC24_1355</name>
</gene>
<evidence type="ECO:0000313" key="3">
    <source>
        <dbReference type="Proteomes" id="UP000276443"/>
    </source>
</evidence>
<comment type="caution">
    <text evidence="2">The sequence shown here is derived from an EMBL/GenBank/DDBJ whole genome shotgun (WGS) entry which is preliminary data.</text>
</comment>
<protein>
    <submittedName>
        <fullName evidence="2">Uncharacterized protein</fullName>
    </submittedName>
</protein>
<sequence>MIPFSGNIGNKTKIVLPIISIIFGILFNVFIYIDSYVYTSGVFDIINSLFAVILYLFQIISYGMAVSEKHNLGLLIICTVVLSYNTLIALMFIMVLILL</sequence>
<name>A0A3N5B9T6_9BACI</name>
<feature type="transmembrane region" description="Helical" evidence="1">
    <location>
        <begin position="14"/>
        <end position="33"/>
    </location>
</feature>
<accession>A0A3N5B9T6</accession>
<evidence type="ECO:0000256" key="1">
    <source>
        <dbReference type="SAM" id="Phobius"/>
    </source>
</evidence>
<dbReference type="AlphaFoldDB" id="A0A3N5B9T6"/>
<reference evidence="2 3" key="1">
    <citation type="submission" date="2018-11" db="EMBL/GenBank/DDBJ databases">
        <title>Genomic Encyclopedia of Type Strains, Phase IV (KMG-IV): sequencing the most valuable type-strain genomes for metagenomic binning, comparative biology and taxonomic classification.</title>
        <authorList>
            <person name="Goeker M."/>
        </authorList>
    </citation>
    <scope>NUCLEOTIDE SEQUENCE [LARGE SCALE GENOMIC DNA]</scope>
    <source>
        <strain evidence="2 3">DSM 18090</strain>
    </source>
</reference>
<dbReference type="EMBL" id="RKRF01000008">
    <property type="protein sequence ID" value="RPF54163.1"/>
    <property type="molecule type" value="Genomic_DNA"/>
</dbReference>
<keyword evidence="1" id="KW-0472">Membrane</keyword>
<keyword evidence="3" id="KW-1185">Reference proteome</keyword>
<organism evidence="2 3">
    <name type="scientific">Aquisalibacillus elongatus</name>
    <dbReference type="NCBI Taxonomy" id="485577"/>
    <lineage>
        <taxon>Bacteria</taxon>
        <taxon>Bacillati</taxon>
        <taxon>Bacillota</taxon>
        <taxon>Bacilli</taxon>
        <taxon>Bacillales</taxon>
        <taxon>Bacillaceae</taxon>
        <taxon>Aquisalibacillus</taxon>
    </lineage>
</organism>
<feature type="transmembrane region" description="Helical" evidence="1">
    <location>
        <begin position="72"/>
        <end position="98"/>
    </location>
</feature>
<keyword evidence="1" id="KW-0812">Transmembrane</keyword>